<dbReference type="Gene3D" id="1.10.10.10">
    <property type="entry name" value="Winged helix-like DNA-binding domain superfamily/Winged helix DNA-binding domain"/>
    <property type="match status" value="1"/>
</dbReference>
<dbReference type="SMART" id="SM00345">
    <property type="entry name" value="HTH_GNTR"/>
    <property type="match status" value="1"/>
</dbReference>
<keyword evidence="1" id="KW-0663">Pyridoxal phosphate</keyword>
<dbReference type="InterPro" id="IPR051446">
    <property type="entry name" value="HTH_trans_reg/aminotransferase"/>
</dbReference>
<reference evidence="7 8" key="1">
    <citation type="submission" date="2021-02" db="EMBL/GenBank/DDBJ databases">
        <title>FDA dAtabase for Regulatory Grade micrObial Sequences (FDA-ARGOS): Supporting development and validation of Infectious Disease Dx tests.</title>
        <authorList>
            <person name="Minogue T."/>
            <person name="Wolcott M."/>
            <person name="Wasieloski L."/>
            <person name="Aguilar W."/>
            <person name="Moore D."/>
            <person name="Jaissle J."/>
            <person name="Tallon L."/>
            <person name="Sadzewicz L."/>
            <person name="Zhao X."/>
            <person name="Boylan J."/>
            <person name="Ott S."/>
            <person name="Bowen H."/>
            <person name="Vavikolanu K."/>
            <person name="Mehta A."/>
            <person name="Aluvathingal J."/>
            <person name="Nadendla S."/>
            <person name="Yan Y."/>
            <person name="Sichtig H."/>
        </authorList>
    </citation>
    <scope>NUCLEOTIDE SEQUENCE [LARGE SCALE GENOMIC DNA]</scope>
    <source>
        <strain evidence="7 8">FDAARGOS_1272</strain>
    </source>
</reference>
<protein>
    <submittedName>
        <fullName evidence="7">GntR family transcriptional regulator</fullName>
    </submittedName>
</protein>
<dbReference type="AlphaFoldDB" id="A0A892IJ08"/>
<feature type="region of interest" description="Disordered" evidence="5">
    <location>
        <begin position="91"/>
        <end position="113"/>
    </location>
</feature>
<evidence type="ECO:0000256" key="5">
    <source>
        <dbReference type="SAM" id="MobiDB-lite"/>
    </source>
</evidence>
<organism evidence="7 8">
    <name type="scientific">Burkholderia dolosa</name>
    <dbReference type="NCBI Taxonomy" id="152500"/>
    <lineage>
        <taxon>Bacteria</taxon>
        <taxon>Pseudomonadati</taxon>
        <taxon>Pseudomonadota</taxon>
        <taxon>Betaproteobacteria</taxon>
        <taxon>Burkholderiales</taxon>
        <taxon>Burkholderiaceae</taxon>
        <taxon>Burkholderia</taxon>
        <taxon>Burkholderia cepacia complex</taxon>
    </lineage>
</organism>
<dbReference type="PROSITE" id="PS50949">
    <property type="entry name" value="HTH_GNTR"/>
    <property type="match status" value="1"/>
</dbReference>
<dbReference type="PANTHER" id="PTHR46577">
    <property type="entry name" value="HTH-TYPE TRANSCRIPTIONAL REGULATORY PROTEIN GABR"/>
    <property type="match status" value="1"/>
</dbReference>
<dbReference type="SUPFAM" id="SSF46785">
    <property type="entry name" value="Winged helix' DNA-binding domain"/>
    <property type="match status" value="1"/>
</dbReference>
<dbReference type="CDD" id="cd07377">
    <property type="entry name" value="WHTH_GntR"/>
    <property type="match status" value="1"/>
</dbReference>
<evidence type="ECO:0000259" key="6">
    <source>
        <dbReference type="PROSITE" id="PS50949"/>
    </source>
</evidence>
<evidence type="ECO:0000256" key="2">
    <source>
        <dbReference type="ARBA" id="ARBA00023015"/>
    </source>
</evidence>
<dbReference type="Proteomes" id="UP000625568">
    <property type="component" value="Chromosome 2"/>
</dbReference>
<dbReference type="Pfam" id="PF00392">
    <property type="entry name" value="GntR"/>
    <property type="match status" value="1"/>
</dbReference>
<keyword evidence="8" id="KW-1185">Reference proteome</keyword>
<evidence type="ECO:0000256" key="1">
    <source>
        <dbReference type="ARBA" id="ARBA00022898"/>
    </source>
</evidence>
<dbReference type="InterPro" id="IPR036388">
    <property type="entry name" value="WH-like_DNA-bd_sf"/>
</dbReference>
<evidence type="ECO:0000313" key="8">
    <source>
        <dbReference type="Proteomes" id="UP000625568"/>
    </source>
</evidence>
<dbReference type="PANTHER" id="PTHR46577:SF1">
    <property type="entry name" value="HTH-TYPE TRANSCRIPTIONAL REGULATORY PROTEIN GABR"/>
    <property type="match status" value="1"/>
</dbReference>
<proteinExistence type="predicted"/>
<keyword evidence="3" id="KW-0238">DNA-binding</keyword>
<dbReference type="InterPro" id="IPR000524">
    <property type="entry name" value="Tscrpt_reg_HTH_GntR"/>
</dbReference>
<dbReference type="EMBL" id="CP069483">
    <property type="protein sequence ID" value="QRO80810.1"/>
    <property type="molecule type" value="Genomic_DNA"/>
</dbReference>
<keyword evidence="2" id="KW-0805">Transcription regulation</keyword>
<evidence type="ECO:0000256" key="3">
    <source>
        <dbReference type="ARBA" id="ARBA00023125"/>
    </source>
</evidence>
<accession>A0A892IJ08</accession>
<feature type="domain" description="HTH gntR-type" evidence="6">
    <location>
        <begin position="34"/>
        <end position="102"/>
    </location>
</feature>
<evidence type="ECO:0000313" key="7">
    <source>
        <dbReference type="EMBL" id="QRO80810.1"/>
    </source>
</evidence>
<evidence type="ECO:0000256" key="4">
    <source>
        <dbReference type="ARBA" id="ARBA00023163"/>
    </source>
</evidence>
<dbReference type="GO" id="GO:0003677">
    <property type="term" value="F:DNA binding"/>
    <property type="evidence" value="ECO:0007669"/>
    <property type="project" value="UniProtKB-KW"/>
</dbReference>
<name>A0A892IJ08_9BURK</name>
<keyword evidence="4" id="KW-0804">Transcription</keyword>
<dbReference type="GO" id="GO:0003700">
    <property type="term" value="F:DNA-binding transcription factor activity"/>
    <property type="evidence" value="ECO:0007669"/>
    <property type="project" value="InterPro"/>
</dbReference>
<dbReference type="InterPro" id="IPR036390">
    <property type="entry name" value="WH_DNA-bd_sf"/>
</dbReference>
<sequence>MNSTAFYDRTARTIGRRRERLLDAWRPDFSRIRGKVYVAIADQIEDAIRSGVFRPGERLPTQRAIADDLGFHLNTINAAFREAARRGLIESRARRGSIVRPPPAQRDVPPSTA</sequence>
<gene>
    <name evidence="7" type="ORF">I6K02_24020</name>
</gene>